<keyword evidence="2" id="KW-1185">Reference proteome</keyword>
<protein>
    <submittedName>
        <fullName evidence="1">Uncharacterized protein</fullName>
    </submittedName>
</protein>
<dbReference type="AlphaFoldDB" id="A0AAN9LLL0"/>
<reference evidence="1 2" key="1">
    <citation type="submission" date="2024-01" db="EMBL/GenBank/DDBJ databases">
        <title>The genomes of 5 underutilized Papilionoideae crops provide insights into root nodulation and disease resistanc.</title>
        <authorList>
            <person name="Jiang F."/>
        </authorList>
    </citation>
    <scope>NUCLEOTIDE SEQUENCE [LARGE SCALE GENOMIC DNA]</scope>
    <source>
        <strain evidence="1">LVBAO_FW01</strain>
        <tissue evidence="1">Leaves</tissue>
    </source>
</reference>
<accession>A0AAN9LLL0</accession>
<proteinExistence type="predicted"/>
<evidence type="ECO:0000313" key="2">
    <source>
        <dbReference type="Proteomes" id="UP001367508"/>
    </source>
</evidence>
<comment type="caution">
    <text evidence="1">The sequence shown here is derived from an EMBL/GenBank/DDBJ whole genome shotgun (WGS) entry which is preliminary data.</text>
</comment>
<organism evidence="1 2">
    <name type="scientific">Canavalia gladiata</name>
    <name type="common">Sword bean</name>
    <name type="synonym">Dolichos gladiatus</name>
    <dbReference type="NCBI Taxonomy" id="3824"/>
    <lineage>
        <taxon>Eukaryota</taxon>
        <taxon>Viridiplantae</taxon>
        <taxon>Streptophyta</taxon>
        <taxon>Embryophyta</taxon>
        <taxon>Tracheophyta</taxon>
        <taxon>Spermatophyta</taxon>
        <taxon>Magnoliopsida</taxon>
        <taxon>eudicotyledons</taxon>
        <taxon>Gunneridae</taxon>
        <taxon>Pentapetalae</taxon>
        <taxon>rosids</taxon>
        <taxon>fabids</taxon>
        <taxon>Fabales</taxon>
        <taxon>Fabaceae</taxon>
        <taxon>Papilionoideae</taxon>
        <taxon>50 kb inversion clade</taxon>
        <taxon>NPAAA clade</taxon>
        <taxon>indigoferoid/millettioid clade</taxon>
        <taxon>Phaseoleae</taxon>
        <taxon>Canavalia</taxon>
    </lineage>
</organism>
<name>A0AAN9LLL0_CANGL</name>
<gene>
    <name evidence="1" type="ORF">VNO77_18866</name>
</gene>
<dbReference type="EMBL" id="JAYMYQ010000004">
    <property type="protein sequence ID" value="KAK7338262.1"/>
    <property type="molecule type" value="Genomic_DNA"/>
</dbReference>
<dbReference type="Proteomes" id="UP001367508">
    <property type="component" value="Unassembled WGS sequence"/>
</dbReference>
<sequence length="120" mass="13115">MPIGGRFRRLLRHGGMNHGRRNPAGGDSAALVLGGGIASLSNHSQELVESRRNLETLSVALRLLLPTARLWWLDLRRWHTPPARVGPERNRPASPETVHLGAPLWSSAAALRSGFPPLLI</sequence>
<evidence type="ECO:0000313" key="1">
    <source>
        <dbReference type="EMBL" id="KAK7338262.1"/>
    </source>
</evidence>